<evidence type="ECO:0000313" key="2">
    <source>
        <dbReference type="EMBL" id="GFR96522.1"/>
    </source>
</evidence>
<protein>
    <submittedName>
        <fullName evidence="2">Uncharacterized protein</fullName>
    </submittedName>
</protein>
<feature type="region of interest" description="Disordered" evidence="1">
    <location>
        <begin position="339"/>
        <end position="381"/>
    </location>
</feature>
<name>A0AAV4HEE9_9GAST</name>
<reference evidence="2 3" key="1">
    <citation type="journal article" date="2021" name="Elife">
        <title>Chloroplast acquisition without the gene transfer in kleptoplastic sea slugs, Plakobranchus ocellatus.</title>
        <authorList>
            <person name="Maeda T."/>
            <person name="Takahashi S."/>
            <person name="Yoshida T."/>
            <person name="Shimamura S."/>
            <person name="Takaki Y."/>
            <person name="Nagai Y."/>
            <person name="Toyoda A."/>
            <person name="Suzuki Y."/>
            <person name="Arimoto A."/>
            <person name="Ishii H."/>
            <person name="Satoh N."/>
            <person name="Nishiyama T."/>
            <person name="Hasebe M."/>
            <person name="Maruyama T."/>
            <person name="Minagawa J."/>
            <person name="Obokata J."/>
            <person name="Shigenobu S."/>
        </authorList>
    </citation>
    <scope>NUCLEOTIDE SEQUENCE [LARGE SCALE GENOMIC DNA]</scope>
</reference>
<comment type="caution">
    <text evidence="2">The sequence shown here is derived from an EMBL/GenBank/DDBJ whole genome shotgun (WGS) entry which is preliminary data.</text>
</comment>
<accession>A0AAV4HEE9</accession>
<feature type="compositionally biased region" description="Acidic residues" evidence="1">
    <location>
        <begin position="67"/>
        <end position="78"/>
    </location>
</feature>
<proteinExistence type="predicted"/>
<dbReference type="EMBL" id="BMAT01009005">
    <property type="protein sequence ID" value="GFR96522.1"/>
    <property type="molecule type" value="Genomic_DNA"/>
</dbReference>
<organism evidence="2 3">
    <name type="scientific">Elysia marginata</name>
    <dbReference type="NCBI Taxonomy" id="1093978"/>
    <lineage>
        <taxon>Eukaryota</taxon>
        <taxon>Metazoa</taxon>
        <taxon>Spiralia</taxon>
        <taxon>Lophotrochozoa</taxon>
        <taxon>Mollusca</taxon>
        <taxon>Gastropoda</taxon>
        <taxon>Heterobranchia</taxon>
        <taxon>Euthyneura</taxon>
        <taxon>Panpulmonata</taxon>
        <taxon>Sacoglossa</taxon>
        <taxon>Placobranchoidea</taxon>
        <taxon>Plakobranchidae</taxon>
        <taxon>Elysia</taxon>
    </lineage>
</organism>
<evidence type="ECO:0000256" key="1">
    <source>
        <dbReference type="SAM" id="MobiDB-lite"/>
    </source>
</evidence>
<feature type="region of interest" description="Disordered" evidence="1">
    <location>
        <begin position="39"/>
        <end position="78"/>
    </location>
</feature>
<gene>
    <name evidence="2" type="ORF">ElyMa_004453600</name>
</gene>
<feature type="compositionally biased region" description="Polar residues" evidence="1">
    <location>
        <begin position="347"/>
        <end position="369"/>
    </location>
</feature>
<evidence type="ECO:0000313" key="3">
    <source>
        <dbReference type="Proteomes" id="UP000762676"/>
    </source>
</evidence>
<sequence>MEYLFASEISFKEKNCVSASSQRKSPDTEESEDIFMFFNNSDRQHDSGNYGSDDNKRVQSDELSVCVDDDQGENDDGAVDNIDVSSTIGESDAKPEFSAVVSVGETYDVSIFAEDDSKYSGEAEVHTDPIAAAAAESGIVVDEDVIVDDDDDDDDDDVFVDDSKGNFSNMTVNHQAVEQEGMDVFDQLVSFADSSNTTHIDSSSCPENESKLLYSTTTTSSCSKATKNQTIANSVCFNHTKAINANKSNVGYPGNKNKNLENSECNLVNRESTTCNSYTHSDNINSNLGSRSCNFGCTISCIGEDTSHHGNDSSNHSNNASTFGNTKSDSHFCISNSSHSNSYTDSRPNYNNRNSEIASSNNSYFGNSCQKRDKSIRQSSNEIPYIGPYKKKKTVNCHSDGNYCSIAAVPNSKDLGTYRSVNRRYNNTSKRDNQTCSALKDTVKRSPNRRSSGEPKIRTPILIACLEASDGK</sequence>
<keyword evidence="3" id="KW-1185">Reference proteome</keyword>
<dbReference type="Proteomes" id="UP000762676">
    <property type="component" value="Unassembled WGS sequence"/>
</dbReference>
<dbReference type="AlphaFoldDB" id="A0AAV4HEE9"/>